<dbReference type="KEGG" id="ngr:NAEGRDRAFT_71147"/>
<proteinExistence type="predicted"/>
<feature type="region of interest" description="Disordered" evidence="1">
    <location>
        <begin position="1"/>
        <end position="69"/>
    </location>
</feature>
<organism evidence="3">
    <name type="scientific">Naegleria gruberi</name>
    <name type="common">Amoeba</name>
    <dbReference type="NCBI Taxonomy" id="5762"/>
    <lineage>
        <taxon>Eukaryota</taxon>
        <taxon>Discoba</taxon>
        <taxon>Heterolobosea</taxon>
        <taxon>Tetramitia</taxon>
        <taxon>Eutetramitia</taxon>
        <taxon>Vahlkampfiidae</taxon>
        <taxon>Naegleria</taxon>
    </lineage>
</organism>
<dbReference type="InParanoid" id="D2VQ34"/>
<feature type="compositionally biased region" description="Low complexity" evidence="1">
    <location>
        <begin position="10"/>
        <end position="20"/>
    </location>
</feature>
<evidence type="ECO:0000313" key="3">
    <source>
        <dbReference type="Proteomes" id="UP000006671"/>
    </source>
</evidence>
<feature type="compositionally biased region" description="Polar residues" evidence="1">
    <location>
        <begin position="209"/>
        <end position="218"/>
    </location>
</feature>
<sequence>MNSATINKPTSSSSSTIGSGRQARPSSLPKGRTIPKPSVNSNNAQSIARKPRPSSASVSRGGNTTTLNNAVEKKPATIVKEGPVTRTSFETGSQVKEELREKAKLSIRNQRLTERYYLTSLQLLKRVNAGACKDNKERKVAMDRLKLMEDLHLQSIETTDLSLLASEENLKKMHKNKYPNIQPKIYEASKNYGAGAEKEREREERERLNQTTAKQPVEQQPEIEKPKRTLRGRAAPSTTNTTTTAPTTSDNRSPTPENESADSSSDSDSDESSEKPKVYNRPSATLYRPPPNSSTTQTTQTDEKPKRTLRGGETNDSRRKSITNRKQSNTRKYTNRNNYRRNSTN</sequence>
<dbReference type="Proteomes" id="UP000006671">
    <property type="component" value="Unassembled WGS sequence"/>
</dbReference>
<accession>D2VQ34</accession>
<dbReference type="GeneID" id="8855681"/>
<evidence type="ECO:0000256" key="1">
    <source>
        <dbReference type="SAM" id="MobiDB-lite"/>
    </source>
</evidence>
<feature type="compositionally biased region" description="Basic and acidic residues" evidence="1">
    <location>
        <begin position="196"/>
        <end position="208"/>
    </location>
</feature>
<feature type="compositionally biased region" description="Polar residues" evidence="1">
    <location>
        <begin position="54"/>
        <end position="69"/>
    </location>
</feature>
<dbReference type="RefSeq" id="XP_002673856.1">
    <property type="nucleotide sequence ID" value="XM_002673810.1"/>
</dbReference>
<name>D2VQ34_NAEGR</name>
<reference evidence="2 3" key="1">
    <citation type="journal article" date="2010" name="Cell">
        <title>The genome of Naegleria gruberi illuminates early eukaryotic versatility.</title>
        <authorList>
            <person name="Fritz-Laylin L.K."/>
            <person name="Prochnik S.E."/>
            <person name="Ginger M.L."/>
            <person name="Dacks J.B."/>
            <person name="Carpenter M.L."/>
            <person name="Field M.C."/>
            <person name="Kuo A."/>
            <person name="Paredez A."/>
            <person name="Chapman J."/>
            <person name="Pham J."/>
            <person name="Shu S."/>
            <person name="Neupane R."/>
            <person name="Cipriano M."/>
            <person name="Mancuso J."/>
            <person name="Tu H."/>
            <person name="Salamov A."/>
            <person name="Lindquist E."/>
            <person name="Shapiro H."/>
            <person name="Lucas S."/>
            <person name="Grigoriev I.V."/>
            <person name="Cande W.Z."/>
            <person name="Fulton C."/>
            <person name="Rokhsar D.S."/>
            <person name="Dawson S.C."/>
        </authorList>
    </citation>
    <scope>NUCLEOTIDE SEQUENCE [LARGE SCALE GENOMIC DNA]</scope>
    <source>
        <strain evidence="2 3">NEG-M</strain>
    </source>
</reference>
<dbReference type="EMBL" id="GG738888">
    <property type="protein sequence ID" value="EFC41112.1"/>
    <property type="molecule type" value="Genomic_DNA"/>
</dbReference>
<feature type="region of interest" description="Disordered" evidence="1">
    <location>
        <begin position="189"/>
        <end position="345"/>
    </location>
</feature>
<protein>
    <submittedName>
        <fullName evidence="2">Predicted protein</fullName>
    </submittedName>
</protein>
<feature type="compositionally biased region" description="Low complexity" evidence="1">
    <location>
        <begin position="234"/>
        <end position="249"/>
    </location>
</feature>
<dbReference type="VEuPathDB" id="AmoebaDB:NAEGRDRAFT_71147"/>
<dbReference type="AlphaFoldDB" id="D2VQ34"/>
<feature type="compositionally biased region" description="Low complexity" evidence="1">
    <location>
        <begin position="330"/>
        <end position="345"/>
    </location>
</feature>
<keyword evidence="3" id="KW-1185">Reference proteome</keyword>
<evidence type="ECO:0000313" key="2">
    <source>
        <dbReference type="EMBL" id="EFC41112.1"/>
    </source>
</evidence>
<gene>
    <name evidence="2" type="ORF">NAEGRDRAFT_71147</name>
</gene>